<dbReference type="InterPro" id="IPR002372">
    <property type="entry name" value="PQQ_rpt_dom"/>
</dbReference>
<dbReference type="InterPro" id="IPR011047">
    <property type="entry name" value="Quinoprotein_ADH-like_sf"/>
</dbReference>
<accession>A0ABW8BKU1</accession>
<dbReference type="PROSITE" id="PS51257">
    <property type="entry name" value="PROKAR_LIPOPROTEIN"/>
    <property type="match status" value="1"/>
</dbReference>
<organism evidence="4 5">
    <name type="scientific">Streptomyces salinarius</name>
    <dbReference type="NCBI Taxonomy" id="2762598"/>
    <lineage>
        <taxon>Bacteria</taxon>
        <taxon>Bacillati</taxon>
        <taxon>Actinomycetota</taxon>
        <taxon>Actinomycetes</taxon>
        <taxon>Kitasatosporales</taxon>
        <taxon>Streptomycetaceae</taxon>
        <taxon>Streptomyces</taxon>
    </lineage>
</organism>
<feature type="region of interest" description="Disordered" evidence="1">
    <location>
        <begin position="27"/>
        <end position="59"/>
    </location>
</feature>
<sequence length="437" mass="45623">MFRVKDGCRLLLVAGLALSLTTACGGSGDGDGPSWATPPAGGAEGGGDKHSPGRVKAYDPPLKFQDDGGAQYVAGGTGEGKWSVRLKGTTVYAASDDEVRAMNVLDGEELWSVKPKGRPAEDTDYGTEAVGGPELVELDGRPAVLAAFSITRPGTGTTPDRQLIELTAVAADSGKRLWTTELERPEGEEEGEPYVAGVDDSAVVFSFGGSGSAVTMGVSLDTRKTSWTEEGFYADFVDGSVVVGRGGADSVLGGGVSVEGRNIADGSEMWTYKERLNSAELSPAGDGLFTAVVDAPFERDTDIATLLTTDTGKEPPKLRAAKPFGDPTDLTCWNAEDTALLCAVAEKFDKRLVAVDPGTWTELWSVADDDESRLMPSISTVFHGAVYGTTENGSVILDARTGKDRSADSGGTPFLVNEYVGLFGGSIGEIEARRAVG</sequence>
<dbReference type="Proteomes" id="UP001614264">
    <property type="component" value="Unassembled WGS sequence"/>
</dbReference>
<dbReference type="Pfam" id="PF13360">
    <property type="entry name" value="PQQ_2"/>
    <property type="match status" value="1"/>
</dbReference>
<feature type="signal peptide" evidence="2">
    <location>
        <begin position="1"/>
        <end position="25"/>
    </location>
</feature>
<proteinExistence type="predicted"/>
<reference evidence="4 5" key="1">
    <citation type="submission" date="2024-07" db="EMBL/GenBank/DDBJ databases">
        <title>Whole genome sequencing of Prodigiosin pigment-producing Streptomyces salinarius isolated from rhizosphere soil of Arachis hypogaea.</title>
        <authorList>
            <person name="Vidhya A."/>
            <person name="Ramya S."/>
        </authorList>
    </citation>
    <scope>NUCLEOTIDE SEQUENCE [LARGE SCALE GENOMIC DNA]</scope>
    <source>
        <strain evidence="4 5">VRMG2420</strain>
    </source>
</reference>
<dbReference type="RefSeq" id="WP_399594504.1">
    <property type="nucleotide sequence ID" value="NZ_JBITPR010000053.1"/>
</dbReference>
<comment type="caution">
    <text evidence="4">The sequence shown here is derived from an EMBL/GenBank/DDBJ whole genome shotgun (WGS) entry which is preliminary data.</text>
</comment>
<keyword evidence="2" id="KW-0732">Signal</keyword>
<feature type="chain" id="PRO_5047228397" evidence="2">
    <location>
        <begin position="26"/>
        <end position="437"/>
    </location>
</feature>
<dbReference type="Gene3D" id="2.130.10.10">
    <property type="entry name" value="YVTN repeat-like/Quinoprotein amine dehydrogenase"/>
    <property type="match status" value="1"/>
</dbReference>
<gene>
    <name evidence="4" type="ORF">AB4829_29605</name>
</gene>
<dbReference type="SUPFAM" id="SSF50998">
    <property type="entry name" value="Quinoprotein alcohol dehydrogenase-like"/>
    <property type="match status" value="1"/>
</dbReference>
<name>A0ABW8BKU1_9ACTN</name>
<keyword evidence="5" id="KW-1185">Reference proteome</keyword>
<dbReference type="EMBL" id="JBITPR010000053">
    <property type="protein sequence ID" value="MFI7874736.1"/>
    <property type="molecule type" value="Genomic_DNA"/>
</dbReference>
<evidence type="ECO:0000313" key="4">
    <source>
        <dbReference type="EMBL" id="MFI7874736.1"/>
    </source>
</evidence>
<feature type="domain" description="Pyrrolo-quinoline quinone repeat" evidence="3">
    <location>
        <begin position="54"/>
        <end position="242"/>
    </location>
</feature>
<evidence type="ECO:0000256" key="1">
    <source>
        <dbReference type="SAM" id="MobiDB-lite"/>
    </source>
</evidence>
<evidence type="ECO:0000313" key="5">
    <source>
        <dbReference type="Proteomes" id="UP001614264"/>
    </source>
</evidence>
<dbReference type="PANTHER" id="PTHR34512:SF30">
    <property type="entry name" value="OUTER MEMBRANE PROTEIN ASSEMBLY FACTOR BAMB"/>
    <property type="match status" value="1"/>
</dbReference>
<protein>
    <submittedName>
        <fullName evidence="4">PQQ-binding-like beta-propeller repeat protein</fullName>
    </submittedName>
</protein>
<evidence type="ECO:0000259" key="3">
    <source>
        <dbReference type="Pfam" id="PF13360"/>
    </source>
</evidence>
<evidence type="ECO:0000256" key="2">
    <source>
        <dbReference type="SAM" id="SignalP"/>
    </source>
</evidence>
<dbReference type="InterPro" id="IPR015943">
    <property type="entry name" value="WD40/YVTN_repeat-like_dom_sf"/>
</dbReference>
<dbReference type="PANTHER" id="PTHR34512">
    <property type="entry name" value="CELL SURFACE PROTEIN"/>
    <property type="match status" value="1"/>
</dbReference>